<dbReference type="Pfam" id="PF00226">
    <property type="entry name" value="DnaJ"/>
    <property type="match status" value="1"/>
</dbReference>
<reference evidence="3 4" key="1">
    <citation type="submission" date="2023-07" db="EMBL/GenBank/DDBJ databases">
        <title>Comparative genomics of wheat-associated soil bacteria to identify genetic determinants of phenazine resistance.</title>
        <authorList>
            <person name="Mouncey N."/>
        </authorList>
    </citation>
    <scope>NUCLEOTIDE SEQUENCE [LARGE SCALE GENOMIC DNA]</scope>
    <source>
        <strain evidence="3 4">W1I3</strain>
    </source>
</reference>
<dbReference type="PANTHER" id="PTHR44240">
    <property type="entry name" value="DNAJ DOMAIN (PROKARYOTIC HEAT SHOCK PROTEIN)-RELATED"/>
    <property type="match status" value="1"/>
</dbReference>
<dbReference type="InterPro" id="IPR052276">
    <property type="entry name" value="Diphthamide-biosynth_chaperone"/>
</dbReference>
<name>A0ABU0PJY1_9MICC</name>
<accession>A0ABU0PJY1</accession>
<comment type="caution">
    <text evidence="3">The sequence shown here is derived from an EMBL/GenBank/DDBJ whole genome shotgun (WGS) entry which is preliminary data.</text>
</comment>
<dbReference type="InterPro" id="IPR036869">
    <property type="entry name" value="J_dom_sf"/>
</dbReference>
<dbReference type="RefSeq" id="WP_306635746.1">
    <property type="nucleotide sequence ID" value="NZ_JAUSXB010000001.1"/>
</dbReference>
<proteinExistence type="predicted"/>
<dbReference type="PANTHER" id="PTHR44240:SF10">
    <property type="entry name" value="J DOMAIN-CONTAINING PROTEIN"/>
    <property type="match status" value="1"/>
</dbReference>
<feature type="region of interest" description="Disordered" evidence="1">
    <location>
        <begin position="34"/>
        <end position="53"/>
    </location>
</feature>
<feature type="domain" description="J" evidence="2">
    <location>
        <begin position="6"/>
        <end position="83"/>
    </location>
</feature>
<dbReference type="CDD" id="cd06257">
    <property type="entry name" value="DnaJ"/>
    <property type="match status" value="1"/>
</dbReference>
<dbReference type="SUPFAM" id="SSF46565">
    <property type="entry name" value="Chaperone J-domain"/>
    <property type="match status" value="1"/>
</dbReference>
<gene>
    <name evidence="3" type="ORF">QFZ36_001835</name>
</gene>
<dbReference type="PRINTS" id="PR00625">
    <property type="entry name" value="JDOMAIN"/>
</dbReference>
<dbReference type="SMART" id="SM00271">
    <property type="entry name" value="DnaJ"/>
    <property type="match status" value="1"/>
</dbReference>
<dbReference type="Gene3D" id="1.10.287.110">
    <property type="entry name" value="DnaJ domain"/>
    <property type="match status" value="1"/>
</dbReference>
<evidence type="ECO:0000259" key="2">
    <source>
        <dbReference type="PROSITE" id="PS50076"/>
    </source>
</evidence>
<evidence type="ECO:0000313" key="4">
    <source>
        <dbReference type="Proteomes" id="UP001236806"/>
    </source>
</evidence>
<keyword evidence="4" id="KW-1185">Reference proteome</keyword>
<dbReference type="InterPro" id="IPR001623">
    <property type="entry name" value="DnaJ_domain"/>
</dbReference>
<dbReference type="Proteomes" id="UP001236806">
    <property type="component" value="Unassembled WGS sequence"/>
</dbReference>
<dbReference type="EMBL" id="JAUSXB010000001">
    <property type="protein sequence ID" value="MDQ0674274.1"/>
    <property type="molecule type" value="Genomic_DNA"/>
</dbReference>
<dbReference type="PROSITE" id="PS50076">
    <property type="entry name" value="DNAJ_2"/>
    <property type="match status" value="1"/>
</dbReference>
<evidence type="ECO:0000256" key="1">
    <source>
        <dbReference type="SAM" id="MobiDB-lite"/>
    </source>
</evidence>
<organism evidence="3 4">
    <name type="scientific">Pseudarthrobacter siccitolerans</name>
    <dbReference type="NCBI Taxonomy" id="861266"/>
    <lineage>
        <taxon>Bacteria</taxon>
        <taxon>Bacillati</taxon>
        <taxon>Actinomycetota</taxon>
        <taxon>Actinomycetes</taxon>
        <taxon>Micrococcales</taxon>
        <taxon>Micrococcaceae</taxon>
        <taxon>Pseudarthrobacter</taxon>
    </lineage>
</organism>
<protein>
    <submittedName>
        <fullName evidence="3">DnaJ-class molecular chaperone</fullName>
    </submittedName>
</protein>
<feature type="region of interest" description="Disordered" evidence="1">
    <location>
        <begin position="84"/>
        <end position="127"/>
    </location>
</feature>
<sequence>MSEIPDHYAALRVPRDATQQQISRAYRALMRSRHPDLDMGRANAGGQDPVAELPAPDGELLRIMQAFAVLRDPARRAAYDREAKAVPAASASGTARDIPVRKVQRRSGPSGTTIRISPVHWESGPWA</sequence>
<evidence type="ECO:0000313" key="3">
    <source>
        <dbReference type="EMBL" id="MDQ0674274.1"/>
    </source>
</evidence>